<dbReference type="Pfam" id="PF00098">
    <property type="entry name" value="zf-CCHC"/>
    <property type="match status" value="1"/>
</dbReference>
<dbReference type="InterPro" id="IPR036875">
    <property type="entry name" value="Znf_CCHC_sf"/>
</dbReference>
<accession>A0A9X0CJV2</accession>
<sequence length="156" mass="18555">MPDFVISNSLENVTSKIDEDSLEFRGINTASIAAFSEANTRESPEILKEMRRMENTFTAKLESLYRRVDNRMNRLAQRTQTYHTEQVDNREYNRRAKPVCYRCGRLGHIQYNCSISEDQYQDHEGRHVHDYRTNYNQREFENQRQGINKAQHNCSQ</sequence>
<organism evidence="3 4">
    <name type="scientific">Desmophyllum pertusum</name>
    <dbReference type="NCBI Taxonomy" id="174260"/>
    <lineage>
        <taxon>Eukaryota</taxon>
        <taxon>Metazoa</taxon>
        <taxon>Cnidaria</taxon>
        <taxon>Anthozoa</taxon>
        <taxon>Hexacorallia</taxon>
        <taxon>Scleractinia</taxon>
        <taxon>Caryophylliina</taxon>
        <taxon>Caryophylliidae</taxon>
        <taxon>Desmophyllum</taxon>
    </lineage>
</organism>
<evidence type="ECO:0000256" key="1">
    <source>
        <dbReference type="PROSITE-ProRule" id="PRU00047"/>
    </source>
</evidence>
<dbReference type="SUPFAM" id="SSF57756">
    <property type="entry name" value="Retrovirus zinc finger-like domains"/>
    <property type="match status" value="1"/>
</dbReference>
<evidence type="ECO:0000259" key="2">
    <source>
        <dbReference type="PROSITE" id="PS50158"/>
    </source>
</evidence>
<dbReference type="GO" id="GO:0008270">
    <property type="term" value="F:zinc ion binding"/>
    <property type="evidence" value="ECO:0007669"/>
    <property type="project" value="UniProtKB-KW"/>
</dbReference>
<gene>
    <name evidence="3" type="ORF">OS493_032097</name>
</gene>
<dbReference type="EMBL" id="MU827340">
    <property type="protein sequence ID" value="KAJ7353823.1"/>
    <property type="molecule type" value="Genomic_DNA"/>
</dbReference>
<dbReference type="GO" id="GO:0003676">
    <property type="term" value="F:nucleic acid binding"/>
    <property type="evidence" value="ECO:0007669"/>
    <property type="project" value="InterPro"/>
</dbReference>
<evidence type="ECO:0000313" key="3">
    <source>
        <dbReference type="EMBL" id="KAJ7353823.1"/>
    </source>
</evidence>
<protein>
    <recommendedName>
        <fullName evidence="2">CCHC-type domain-containing protein</fullName>
    </recommendedName>
</protein>
<dbReference type="Proteomes" id="UP001163046">
    <property type="component" value="Unassembled WGS sequence"/>
</dbReference>
<name>A0A9X0CJV2_9CNID</name>
<dbReference type="AlphaFoldDB" id="A0A9X0CJV2"/>
<reference evidence="3" key="1">
    <citation type="submission" date="2023-01" db="EMBL/GenBank/DDBJ databases">
        <title>Genome assembly of the deep-sea coral Lophelia pertusa.</title>
        <authorList>
            <person name="Herrera S."/>
            <person name="Cordes E."/>
        </authorList>
    </citation>
    <scope>NUCLEOTIDE SEQUENCE</scope>
    <source>
        <strain evidence="3">USNM1676648</strain>
        <tissue evidence="3">Polyp</tissue>
    </source>
</reference>
<evidence type="ECO:0000313" key="4">
    <source>
        <dbReference type="Proteomes" id="UP001163046"/>
    </source>
</evidence>
<keyword evidence="1" id="KW-0862">Zinc</keyword>
<dbReference type="InterPro" id="IPR001878">
    <property type="entry name" value="Znf_CCHC"/>
</dbReference>
<keyword evidence="1" id="KW-0479">Metal-binding</keyword>
<comment type="caution">
    <text evidence="3">The sequence shown here is derived from an EMBL/GenBank/DDBJ whole genome shotgun (WGS) entry which is preliminary data.</text>
</comment>
<keyword evidence="4" id="KW-1185">Reference proteome</keyword>
<dbReference type="PROSITE" id="PS50158">
    <property type="entry name" value="ZF_CCHC"/>
    <property type="match status" value="1"/>
</dbReference>
<proteinExistence type="predicted"/>
<feature type="domain" description="CCHC-type" evidence="2">
    <location>
        <begin position="100"/>
        <end position="113"/>
    </location>
</feature>
<keyword evidence="1" id="KW-0863">Zinc-finger</keyword>